<dbReference type="InterPro" id="IPR029016">
    <property type="entry name" value="GAF-like_dom_sf"/>
</dbReference>
<reference evidence="5 6" key="1">
    <citation type="submission" date="2024-04" db="EMBL/GenBank/DDBJ databases">
        <title>Tritrichomonas musculus Genome.</title>
        <authorList>
            <person name="Alves-Ferreira E."/>
            <person name="Grigg M."/>
            <person name="Lorenzi H."/>
            <person name="Galac M."/>
        </authorList>
    </citation>
    <scope>NUCLEOTIDE SEQUENCE [LARGE SCALE GENOMIC DNA]</scope>
    <source>
        <strain evidence="5 6">EAF2021</strain>
    </source>
</reference>
<dbReference type="SMART" id="SM00065">
    <property type="entry name" value="GAF"/>
    <property type="match status" value="2"/>
</dbReference>
<dbReference type="SUPFAM" id="SSF109604">
    <property type="entry name" value="HD-domain/PDEase-like"/>
    <property type="match status" value="1"/>
</dbReference>
<keyword evidence="3" id="KW-0378">Hydrolase</keyword>
<dbReference type="InterPro" id="IPR002073">
    <property type="entry name" value="PDEase_catalytic_dom"/>
</dbReference>
<evidence type="ECO:0000256" key="3">
    <source>
        <dbReference type="ARBA" id="ARBA00022801"/>
    </source>
</evidence>
<gene>
    <name evidence="5" type="ORF">M9Y10_010339</name>
</gene>
<evidence type="ECO:0000313" key="5">
    <source>
        <dbReference type="EMBL" id="KAK8864814.1"/>
    </source>
</evidence>
<proteinExistence type="predicted"/>
<organism evidence="5 6">
    <name type="scientific">Tritrichomonas musculus</name>
    <dbReference type="NCBI Taxonomy" id="1915356"/>
    <lineage>
        <taxon>Eukaryota</taxon>
        <taxon>Metamonada</taxon>
        <taxon>Parabasalia</taxon>
        <taxon>Tritrichomonadida</taxon>
        <taxon>Tritrichomonadidae</taxon>
        <taxon>Tritrichomonas</taxon>
    </lineage>
</organism>
<dbReference type="Gene3D" id="1.10.1300.10">
    <property type="entry name" value="3'5'-cyclic nucleotide phosphodiesterase, catalytic domain"/>
    <property type="match status" value="1"/>
</dbReference>
<dbReference type="Pfam" id="PF00233">
    <property type="entry name" value="PDEase_I"/>
    <property type="match status" value="1"/>
</dbReference>
<dbReference type="EMBL" id="JAPFFF010000016">
    <property type="protein sequence ID" value="KAK8864814.1"/>
    <property type="molecule type" value="Genomic_DNA"/>
</dbReference>
<dbReference type="PANTHER" id="PTHR11347">
    <property type="entry name" value="CYCLIC NUCLEOTIDE PHOSPHODIESTERASE"/>
    <property type="match status" value="1"/>
</dbReference>
<dbReference type="SMART" id="SM00471">
    <property type="entry name" value="HDc"/>
    <property type="match status" value="1"/>
</dbReference>
<dbReference type="Gene3D" id="3.30.450.40">
    <property type="match status" value="3"/>
</dbReference>
<evidence type="ECO:0000256" key="2">
    <source>
        <dbReference type="ARBA" id="ARBA00022723"/>
    </source>
</evidence>
<dbReference type="CDD" id="cd00077">
    <property type="entry name" value="HDc"/>
    <property type="match status" value="1"/>
</dbReference>
<keyword evidence="6" id="KW-1185">Reference proteome</keyword>
<comment type="caution">
    <text evidence="5">The sequence shown here is derived from an EMBL/GenBank/DDBJ whole genome shotgun (WGS) entry which is preliminary data.</text>
</comment>
<dbReference type="InterPro" id="IPR036971">
    <property type="entry name" value="PDEase_catalytic_dom_sf"/>
</dbReference>
<evidence type="ECO:0000259" key="4">
    <source>
        <dbReference type="PROSITE" id="PS51845"/>
    </source>
</evidence>
<keyword evidence="1" id="KW-0140">cGMP</keyword>
<evidence type="ECO:0000256" key="1">
    <source>
        <dbReference type="ARBA" id="ARBA00022535"/>
    </source>
</evidence>
<sequence length="1067" mass="120565">MATKASISMPFLPPSMNPDRKSIFTPANKTRLKPLARPPSECFDDIIFEFQKHPLNEAVEKVLGKHLNSPFVCLWVDIPIRNSLYSPTNKVFASNKEGILGFIFQTASIVCSNPMSNHPNYNEKSDTQLIIPNASILYFPLVARDKTVQGIVQLARVPPQQPFDQREVQTVKALFKKFRLYSSYLFSPRSLMKTALDLVELSTFPSIVRTLTVTIQNHFRCRKAEIWLHNPSKTQFFRFEPDREVPIQLDPVKAGVAGYCLSKCCSVNERSVRLHESYNEVSDGYLDEPILAQPYFDTQNRIWTVVLRGRANPSSFHSSDSSELRAVIPFVIESMCASMSPPQFEAQLDDFEQRLTALLEVAEVLSGVLDIDVLIPTIMDRACSLLNADRCSLFLVDAAKQELVSRFQGGLDRSIRIPIGRGIVGHTATTGAIINIPDAYLDNRFDQTVDIKTGYRTRSILCVPIFNNRGEIAGVTEMINKIDGSIFNDDDLNMLMAFNVFCGISLDNAKLYNASLDLTRQLRTFVDLSAAIGHTDTIRNVLYQILQNVSKIVNAQRATLFLYDTTDRSFTQLINVGERVVHGDVFAQETIAGRAVRMFIGDQINSIVHQTTGTQAAREYEEIMGIENNTDDNSAANVNASQSNFRGRIANFIERDAKLEDTDVTKTVENVICDIPLFSSDQTPLGIIELESSGKILTEDIKLLDCFAVFAAVSIERSQLMDLATLGQGEMELKQWISDDERSLIGRIPTKLLINDPTIWTVDFDAQAWDGAGHIKVLFSIFNRFGLSEKYQITNDRLFKFITEIRDTYNKVPYHNWRHAVDVTQFVIYQVIYADYDKVLTKFELFALIVSAICHDANHDGFSNVYNVKAETPLGILFKNQSVMETHHCQTSIGIISKEECNIFSTLNGQEYSQMWTIFIQLILATDMARHFDILKKFDELYKSGKFSMEDPEQRVLVMQMILKTGDISNVARPFELADKWCDVLCEEFFRQGDLEMANGMEYTSPLNDRSHLDKPKSQIGFYTFVCLPLYQAVAKAIPPLEVNVKQVQSNLAIWKARTEAKAKEGA</sequence>
<evidence type="ECO:0000313" key="6">
    <source>
        <dbReference type="Proteomes" id="UP001470230"/>
    </source>
</evidence>
<dbReference type="InterPro" id="IPR023088">
    <property type="entry name" value="PDEase"/>
</dbReference>
<accession>A0ABR2IMU3</accession>
<dbReference type="Proteomes" id="UP001470230">
    <property type="component" value="Unassembled WGS sequence"/>
</dbReference>
<protein>
    <recommendedName>
        <fullName evidence="4">PDEase domain-containing protein</fullName>
    </recommendedName>
</protein>
<dbReference type="PRINTS" id="PR00387">
    <property type="entry name" value="PDIESTERASE1"/>
</dbReference>
<feature type="domain" description="PDEase" evidence="4">
    <location>
        <begin position="738"/>
        <end position="1062"/>
    </location>
</feature>
<dbReference type="InterPro" id="IPR003607">
    <property type="entry name" value="HD/PDEase_dom"/>
</dbReference>
<dbReference type="InterPro" id="IPR003018">
    <property type="entry name" value="GAF"/>
</dbReference>
<dbReference type="PROSITE" id="PS51845">
    <property type="entry name" value="PDEASE_I_2"/>
    <property type="match status" value="1"/>
</dbReference>
<name>A0ABR2IMU3_9EUKA</name>
<keyword evidence="2" id="KW-0479">Metal-binding</keyword>
<dbReference type="Pfam" id="PF01590">
    <property type="entry name" value="GAF"/>
    <property type="match status" value="1"/>
</dbReference>
<dbReference type="SUPFAM" id="SSF55781">
    <property type="entry name" value="GAF domain-like"/>
    <property type="match status" value="4"/>
</dbReference>